<name>A0AAV7PNT1_PLEWA</name>
<feature type="compositionally biased region" description="Basic and acidic residues" evidence="1">
    <location>
        <begin position="149"/>
        <end position="162"/>
    </location>
</feature>
<accession>A0AAV7PNT1</accession>
<feature type="region of interest" description="Disordered" evidence="1">
    <location>
        <begin position="1"/>
        <end position="24"/>
    </location>
</feature>
<comment type="caution">
    <text evidence="2">The sequence shown here is derived from an EMBL/GenBank/DDBJ whole genome shotgun (WGS) entry which is preliminary data.</text>
</comment>
<feature type="compositionally biased region" description="Basic and acidic residues" evidence="1">
    <location>
        <begin position="126"/>
        <end position="142"/>
    </location>
</feature>
<keyword evidence="3" id="KW-1185">Reference proteome</keyword>
<dbReference type="Proteomes" id="UP001066276">
    <property type="component" value="Chromosome 7"/>
</dbReference>
<organism evidence="2 3">
    <name type="scientific">Pleurodeles waltl</name>
    <name type="common">Iberian ribbed newt</name>
    <dbReference type="NCBI Taxonomy" id="8319"/>
    <lineage>
        <taxon>Eukaryota</taxon>
        <taxon>Metazoa</taxon>
        <taxon>Chordata</taxon>
        <taxon>Craniata</taxon>
        <taxon>Vertebrata</taxon>
        <taxon>Euteleostomi</taxon>
        <taxon>Amphibia</taxon>
        <taxon>Batrachia</taxon>
        <taxon>Caudata</taxon>
        <taxon>Salamandroidea</taxon>
        <taxon>Salamandridae</taxon>
        <taxon>Pleurodelinae</taxon>
        <taxon>Pleurodeles</taxon>
    </lineage>
</organism>
<evidence type="ECO:0000313" key="2">
    <source>
        <dbReference type="EMBL" id="KAJ1129826.1"/>
    </source>
</evidence>
<evidence type="ECO:0000313" key="3">
    <source>
        <dbReference type="Proteomes" id="UP001066276"/>
    </source>
</evidence>
<dbReference type="EMBL" id="JANPWB010000011">
    <property type="protein sequence ID" value="KAJ1129826.1"/>
    <property type="molecule type" value="Genomic_DNA"/>
</dbReference>
<feature type="compositionally biased region" description="Basic residues" evidence="1">
    <location>
        <begin position="163"/>
        <end position="173"/>
    </location>
</feature>
<reference evidence="2" key="1">
    <citation type="journal article" date="2022" name="bioRxiv">
        <title>Sequencing and chromosome-scale assembly of the giantPleurodeles waltlgenome.</title>
        <authorList>
            <person name="Brown T."/>
            <person name="Elewa A."/>
            <person name="Iarovenko S."/>
            <person name="Subramanian E."/>
            <person name="Araus A.J."/>
            <person name="Petzold A."/>
            <person name="Susuki M."/>
            <person name="Suzuki K.-i.T."/>
            <person name="Hayashi T."/>
            <person name="Toyoda A."/>
            <person name="Oliveira C."/>
            <person name="Osipova E."/>
            <person name="Leigh N.D."/>
            <person name="Simon A."/>
            <person name="Yun M.H."/>
        </authorList>
    </citation>
    <scope>NUCLEOTIDE SEQUENCE</scope>
    <source>
        <strain evidence="2">20211129_DDA</strain>
        <tissue evidence="2">Liver</tissue>
    </source>
</reference>
<sequence length="173" mass="19173">MDAPSSVTMMQDTGVENCDSTQGRGLAVEENGRLRKDLRAAGRSSWQTEGLPPAILTPSVASRLAEGGGLRRGKVVGPERRRHVRRRESKCGLRASAELGCRATWARGASRGRRPDRPSSASAPRALERRTAPSCGWRERGPRGGWITEEPRPEDDHDDHGRKEKKQYHTRTK</sequence>
<evidence type="ECO:0000256" key="1">
    <source>
        <dbReference type="SAM" id="MobiDB-lite"/>
    </source>
</evidence>
<proteinExistence type="predicted"/>
<gene>
    <name evidence="2" type="ORF">NDU88_008191</name>
</gene>
<feature type="region of interest" description="Disordered" evidence="1">
    <location>
        <begin position="65"/>
        <end position="173"/>
    </location>
</feature>
<feature type="compositionally biased region" description="Polar residues" evidence="1">
    <location>
        <begin position="1"/>
        <end position="11"/>
    </location>
</feature>
<protein>
    <submittedName>
        <fullName evidence="2">Uncharacterized protein</fullName>
    </submittedName>
</protein>
<dbReference type="AlphaFoldDB" id="A0AAV7PNT1"/>